<comment type="subcellular location">
    <subcellularLocation>
        <location evidence="1">Membrane</location>
        <topology evidence="1">Multi-pass membrane protein</topology>
    </subcellularLocation>
</comment>
<organism evidence="6 7">
    <name type="scientific">Saccharomycopsis crataegensis</name>
    <dbReference type="NCBI Taxonomy" id="43959"/>
    <lineage>
        <taxon>Eukaryota</taxon>
        <taxon>Fungi</taxon>
        <taxon>Dikarya</taxon>
        <taxon>Ascomycota</taxon>
        <taxon>Saccharomycotina</taxon>
        <taxon>Saccharomycetes</taxon>
        <taxon>Saccharomycopsidaceae</taxon>
        <taxon>Saccharomycopsis</taxon>
    </lineage>
</organism>
<feature type="transmembrane region" description="Helical" evidence="5">
    <location>
        <begin position="153"/>
        <end position="170"/>
    </location>
</feature>
<dbReference type="PANTHER" id="PTHR14856">
    <property type="entry name" value="PQ-LOOP REPEAT-CONTAINING PROTEIN 1-LIKE PROTEIN"/>
    <property type="match status" value="1"/>
</dbReference>
<name>A0AAV5QTF2_9ASCO</name>
<dbReference type="GO" id="GO:0042147">
    <property type="term" value="P:retrograde transport, endosome to Golgi"/>
    <property type="evidence" value="ECO:0007669"/>
    <property type="project" value="TreeGrafter"/>
</dbReference>
<evidence type="ECO:0000256" key="2">
    <source>
        <dbReference type="ARBA" id="ARBA00022692"/>
    </source>
</evidence>
<evidence type="ECO:0000256" key="1">
    <source>
        <dbReference type="ARBA" id="ARBA00004141"/>
    </source>
</evidence>
<dbReference type="Pfam" id="PF04193">
    <property type="entry name" value="PQ-loop"/>
    <property type="match status" value="1"/>
</dbReference>
<dbReference type="AlphaFoldDB" id="A0AAV5QTF2"/>
<dbReference type="GO" id="GO:0005768">
    <property type="term" value="C:endosome"/>
    <property type="evidence" value="ECO:0007669"/>
    <property type="project" value="TreeGrafter"/>
</dbReference>
<feature type="transmembrane region" description="Helical" evidence="5">
    <location>
        <begin position="32"/>
        <end position="52"/>
    </location>
</feature>
<evidence type="ECO:0000256" key="5">
    <source>
        <dbReference type="SAM" id="Phobius"/>
    </source>
</evidence>
<dbReference type="GO" id="GO:0016020">
    <property type="term" value="C:membrane"/>
    <property type="evidence" value="ECO:0007669"/>
    <property type="project" value="UniProtKB-SubCell"/>
</dbReference>
<dbReference type="InterPro" id="IPR052241">
    <property type="entry name" value="SLC66/Scramblase_ANY1"/>
</dbReference>
<dbReference type="GO" id="GO:0045332">
    <property type="term" value="P:phospholipid translocation"/>
    <property type="evidence" value="ECO:0007669"/>
    <property type="project" value="TreeGrafter"/>
</dbReference>
<sequence>MNNTSSTILSKKSLGEISPTIDEYTAYYIPDWLTIQFLVNTCISFAPLFSYGSTVWSIEKNKSTLGFSIDICCTMIVSSILRINFYFVEPFELTLLRQSIIMIFIHIILLKVSLKYKLKNYTVKNLHQYTSTIDEIRSYLYDINNERSSRNPVLLIFEIFMIVFKNFIKFFDPYYKRSFEFWQWNEESKYWWFLGKFYVVNLIMTLIFKNSKLYGNLIGSASLLIESLLPLPQILLMNRLKSINGFKTVLLLSWYCGDLTKITYLLFGAKGTSFLFVFFGLFQMFLDVIIGFQYVYYGHYYTVDYMQPDIEMQEKPRRSIELVDATNQSSS</sequence>
<feature type="transmembrane region" description="Helical" evidence="5">
    <location>
        <begin position="64"/>
        <end position="83"/>
    </location>
</feature>
<dbReference type="EMBL" id="BTFZ01000013">
    <property type="protein sequence ID" value="GMM38044.1"/>
    <property type="molecule type" value="Genomic_DNA"/>
</dbReference>
<dbReference type="GO" id="GO:0005829">
    <property type="term" value="C:cytosol"/>
    <property type="evidence" value="ECO:0007669"/>
    <property type="project" value="GOC"/>
</dbReference>
<feature type="transmembrane region" description="Helical" evidence="5">
    <location>
        <begin position="274"/>
        <end position="296"/>
    </location>
</feature>
<dbReference type="InterPro" id="IPR006603">
    <property type="entry name" value="PQ-loop_rpt"/>
</dbReference>
<protein>
    <submittedName>
        <fullName evidence="6">Any1 protein</fullName>
    </submittedName>
</protein>
<dbReference type="GeneID" id="90076019"/>
<evidence type="ECO:0000256" key="3">
    <source>
        <dbReference type="ARBA" id="ARBA00022989"/>
    </source>
</evidence>
<dbReference type="Gene3D" id="1.20.1280.290">
    <property type="match status" value="1"/>
</dbReference>
<keyword evidence="3 5" id="KW-1133">Transmembrane helix</keyword>
<keyword evidence="2 5" id="KW-0812">Transmembrane</keyword>
<reference evidence="6 7" key="1">
    <citation type="journal article" date="2023" name="Elife">
        <title>Identification of key yeast species and microbe-microbe interactions impacting larval growth of Drosophila in the wild.</title>
        <authorList>
            <person name="Mure A."/>
            <person name="Sugiura Y."/>
            <person name="Maeda R."/>
            <person name="Honda K."/>
            <person name="Sakurai N."/>
            <person name="Takahashi Y."/>
            <person name="Watada M."/>
            <person name="Katoh T."/>
            <person name="Gotoh A."/>
            <person name="Gotoh Y."/>
            <person name="Taniguchi I."/>
            <person name="Nakamura K."/>
            <person name="Hayashi T."/>
            <person name="Katayama T."/>
            <person name="Uemura T."/>
            <person name="Hattori Y."/>
        </authorList>
    </citation>
    <scope>NUCLEOTIDE SEQUENCE [LARGE SCALE GENOMIC DNA]</scope>
    <source>
        <strain evidence="6 7">SC-9</strain>
    </source>
</reference>
<dbReference type="GO" id="GO:0005802">
    <property type="term" value="C:trans-Golgi network"/>
    <property type="evidence" value="ECO:0007669"/>
    <property type="project" value="TreeGrafter"/>
</dbReference>
<dbReference type="Proteomes" id="UP001360560">
    <property type="component" value="Unassembled WGS sequence"/>
</dbReference>
<keyword evidence="4 5" id="KW-0472">Membrane</keyword>
<dbReference type="PANTHER" id="PTHR14856:SF9">
    <property type="entry name" value="PQ-LOOP REPEAT-CONTAINING PROTEIN 1"/>
    <property type="match status" value="1"/>
</dbReference>
<gene>
    <name evidence="6" type="ORF">DASC09_053690</name>
</gene>
<evidence type="ECO:0000256" key="4">
    <source>
        <dbReference type="ARBA" id="ARBA00023136"/>
    </source>
</evidence>
<keyword evidence="7" id="KW-1185">Reference proteome</keyword>
<evidence type="ECO:0000313" key="7">
    <source>
        <dbReference type="Proteomes" id="UP001360560"/>
    </source>
</evidence>
<feature type="transmembrane region" description="Helical" evidence="5">
    <location>
        <begin position="95"/>
        <end position="114"/>
    </location>
</feature>
<dbReference type="RefSeq" id="XP_064855040.1">
    <property type="nucleotide sequence ID" value="XM_064998968.1"/>
</dbReference>
<evidence type="ECO:0000313" key="6">
    <source>
        <dbReference type="EMBL" id="GMM38044.1"/>
    </source>
</evidence>
<accession>A0AAV5QTF2</accession>
<feature type="transmembrane region" description="Helical" evidence="5">
    <location>
        <begin position="190"/>
        <end position="208"/>
    </location>
</feature>
<feature type="transmembrane region" description="Helical" evidence="5">
    <location>
        <begin position="215"/>
        <end position="236"/>
    </location>
</feature>
<proteinExistence type="predicted"/>
<feature type="transmembrane region" description="Helical" evidence="5">
    <location>
        <begin position="248"/>
        <end position="267"/>
    </location>
</feature>
<comment type="caution">
    <text evidence="6">The sequence shown here is derived from an EMBL/GenBank/DDBJ whole genome shotgun (WGS) entry which is preliminary data.</text>
</comment>